<reference evidence="2 3" key="1">
    <citation type="submission" date="2021-03" db="EMBL/GenBank/DDBJ databases">
        <title>Sequencing the genomes of 1000 actinobacteria strains.</title>
        <authorList>
            <person name="Klenk H.-P."/>
        </authorList>
    </citation>
    <scope>NUCLEOTIDE SEQUENCE [LARGE SCALE GENOMIC DNA]</scope>
    <source>
        <strain evidence="2 3">DSM 46670</strain>
    </source>
</reference>
<dbReference type="Proteomes" id="UP001519332">
    <property type="component" value="Unassembled WGS sequence"/>
</dbReference>
<keyword evidence="1" id="KW-0472">Membrane</keyword>
<gene>
    <name evidence="2" type="ORF">JOF56_006096</name>
</gene>
<keyword evidence="3" id="KW-1185">Reference proteome</keyword>
<dbReference type="RefSeq" id="WP_209642877.1">
    <property type="nucleotide sequence ID" value="NZ_JAGINW010000001.1"/>
</dbReference>
<name>A0ABS4TMR9_9PSEU</name>
<proteinExistence type="predicted"/>
<keyword evidence="1" id="KW-1133">Transmembrane helix</keyword>
<keyword evidence="1" id="KW-0812">Transmembrane</keyword>
<dbReference type="EMBL" id="JAGINW010000001">
    <property type="protein sequence ID" value="MBP2325711.1"/>
    <property type="molecule type" value="Genomic_DNA"/>
</dbReference>
<organism evidence="2 3">
    <name type="scientific">Kibdelosporangium banguiense</name>
    <dbReference type="NCBI Taxonomy" id="1365924"/>
    <lineage>
        <taxon>Bacteria</taxon>
        <taxon>Bacillati</taxon>
        <taxon>Actinomycetota</taxon>
        <taxon>Actinomycetes</taxon>
        <taxon>Pseudonocardiales</taxon>
        <taxon>Pseudonocardiaceae</taxon>
        <taxon>Kibdelosporangium</taxon>
    </lineage>
</organism>
<protein>
    <submittedName>
        <fullName evidence="2">Uncharacterized protein</fullName>
    </submittedName>
</protein>
<accession>A0ABS4TMR9</accession>
<sequence length="200" mass="21350">MRTWPFLVARGRRSGYRVLLAPDFLISQYGFLEDIAGSGPRTVVTTVGGRKLTVVWSEHTVTGPDIGTEDAPRDEHSRPLHLLHGFVSPDAVQPSEVDFDQSLQAALDTYRRFLTDEEQFTVEASASLQPDSSAPAGPPSVPRKIFPVVLVGLAAVVTVAVITIIAVTSLTGEQPPVLCPSTTVPTAPAPVTSVPLRPSC</sequence>
<evidence type="ECO:0000256" key="1">
    <source>
        <dbReference type="SAM" id="Phobius"/>
    </source>
</evidence>
<comment type="caution">
    <text evidence="2">The sequence shown here is derived from an EMBL/GenBank/DDBJ whole genome shotgun (WGS) entry which is preliminary data.</text>
</comment>
<feature type="transmembrane region" description="Helical" evidence="1">
    <location>
        <begin position="145"/>
        <end position="167"/>
    </location>
</feature>
<evidence type="ECO:0000313" key="2">
    <source>
        <dbReference type="EMBL" id="MBP2325711.1"/>
    </source>
</evidence>
<evidence type="ECO:0000313" key="3">
    <source>
        <dbReference type="Proteomes" id="UP001519332"/>
    </source>
</evidence>